<keyword evidence="1" id="KW-0472">Membrane</keyword>
<dbReference type="Proteomes" id="UP001302806">
    <property type="component" value="Chromosome"/>
</dbReference>
<feature type="transmembrane region" description="Helical" evidence="1">
    <location>
        <begin position="12"/>
        <end position="30"/>
    </location>
</feature>
<evidence type="ECO:0000256" key="1">
    <source>
        <dbReference type="SAM" id="Phobius"/>
    </source>
</evidence>
<evidence type="ECO:0000313" key="4">
    <source>
        <dbReference type="Proteomes" id="UP001302806"/>
    </source>
</evidence>
<dbReference type="SUPFAM" id="SSF82153">
    <property type="entry name" value="FAS1 domain"/>
    <property type="match status" value="2"/>
</dbReference>
<protein>
    <submittedName>
        <fullName evidence="3">Fasciclin domain-containing protein</fullName>
    </submittedName>
</protein>
<keyword evidence="1" id="KW-1133">Transmembrane helix</keyword>
<evidence type="ECO:0000259" key="2">
    <source>
        <dbReference type="PROSITE" id="PS50213"/>
    </source>
</evidence>
<dbReference type="RefSeq" id="WP_415866773.1">
    <property type="nucleotide sequence ID" value="NZ_CP134537.1"/>
</dbReference>
<gene>
    <name evidence="3" type="ORF">RHP51_07635</name>
</gene>
<accession>A0ABY9XXE1</accession>
<dbReference type="PANTHER" id="PTHR10900">
    <property type="entry name" value="PERIOSTIN-RELATED"/>
    <property type="match status" value="1"/>
</dbReference>
<dbReference type="PROSITE" id="PS51257">
    <property type="entry name" value="PROKAR_LIPOPROTEIN"/>
    <property type="match status" value="1"/>
</dbReference>
<sequence length="334" mass="35704">MKNTINYSKPQISTHLLSMLLIFVLSFFTFSCSTEEVVSLDDTSQAFSIVEVLKNYESSTISTASKSKDKKEKKPTFKTLSVALAKTNLAGTVSSNQLTVFAPTDAAFAKYGLDQKNIGSFPGIKDILLYHAVAGKVFSTDLSNGFVPTLNGAAVEVKMDDSGVMINSSNVIIANIEARNGVIHAVDDILFPPTQNLVALASSNPQFSVLLAAATKAELAGVLMGDGPYEQLTVFAPTNQAFIDFLGVSTVDEAIEVVNSLTKEDLAPILLYHVVEGRVYSSDLSSGPVTTLNGDFDLNMDTLKINDSAMLDVNLLNIQATNGVIHVIKAVLVP</sequence>
<name>A0ABY9XXE1_9FLAO</name>
<keyword evidence="1" id="KW-0812">Transmembrane</keyword>
<dbReference type="InterPro" id="IPR050904">
    <property type="entry name" value="Adhesion/Biosynth-related"/>
</dbReference>
<dbReference type="PANTHER" id="PTHR10900:SF77">
    <property type="entry name" value="FI19380P1"/>
    <property type="match status" value="1"/>
</dbReference>
<organism evidence="3 4">
    <name type="scientific">Thalassobellus suaedae</name>
    <dbReference type="NCBI Taxonomy" id="3074124"/>
    <lineage>
        <taxon>Bacteria</taxon>
        <taxon>Pseudomonadati</taxon>
        <taxon>Bacteroidota</taxon>
        <taxon>Flavobacteriia</taxon>
        <taxon>Flavobacteriales</taxon>
        <taxon>Flavobacteriaceae</taxon>
        <taxon>Thalassobellus</taxon>
    </lineage>
</organism>
<dbReference type="SMART" id="SM00554">
    <property type="entry name" value="FAS1"/>
    <property type="match status" value="2"/>
</dbReference>
<dbReference type="EMBL" id="CP134537">
    <property type="protein sequence ID" value="WNH10518.1"/>
    <property type="molecule type" value="Genomic_DNA"/>
</dbReference>
<feature type="domain" description="FAS1" evidence="2">
    <location>
        <begin position="64"/>
        <end position="190"/>
    </location>
</feature>
<evidence type="ECO:0000313" key="3">
    <source>
        <dbReference type="EMBL" id="WNH10518.1"/>
    </source>
</evidence>
<dbReference type="Pfam" id="PF02469">
    <property type="entry name" value="Fasciclin"/>
    <property type="match status" value="2"/>
</dbReference>
<reference evidence="3 4" key="1">
    <citation type="submission" date="2023-09" db="EMBL/GenBank/DDBJ databases">
        <title>Thalassobella suaedae gen. nov., sp. nov., a marine bacterium of the family Flavobacteriaceae isolated from a halophyte Suaeda japonica.</title>
        <authorList>
            <person name="Lee S.Y."/>
            <person name="Hwang C.Y."/>
        </authorList>
    </citation>
    <scope>NUCLEOTIDE SEQUENCE [LARGE SCALE GENOMIC DNA]</scope>
    <source>
        <strain evidence="3 4">HL-DH14</strain>
    </source>
</reference>
<dbReference type="PROSITE" id="PS50213">
    <property type="entry name" value="FAS1"/>
    <property type="match status" value="2"/>
</dbReference>
<feature type="domain" description="FAS1" evidence="2">
    <location>
        <begin position="194"/>
        <end position="332"/>
    </location>
</feature>
<proteinExistence type="predicted"/>
<dbReference type="InterPro" id="IPR036378">
    <property type="entry name" value="FAS1_dom_sf"/>
</dbReference>
<dbReference type="InterPro" id="IPR000782">
    <property type="entry name" value="FAS1_domain"/>
</dbReference>
<dbReference type="Gene3D" id="2.30.180.10">
    <property type="entry name" value="FAS1 domain"/>
    <property type="match status" value="2"/>
</dbReference>